<evidence type="ECO:0000313" key="1">
    <source>
        <dbReference type="EMBL" id="MBB3665275.1"/>
    </source>
</evidence>
<sequence length="61" mass="6632">MTEPIEGRLGQVGVHDSGALVGVDLNESAMRTMRADSIARYMVAAINRAQDNATTQGSRWR</sequence>
<dbReference type="EMBL" id="JACIBS010000003">
    <property type="protein sequence ID" value="MBB3665275.1"/>
    <property type="molecule type" value="Genomic_DNA"/>
</dbReference>
<proteinExistence type="predicted"/>
<dbReference type="RefSeq" id="WP_228726549.1">
    <property type="nucleotide sequence ID" value="NZ_JACIBS010000003.1"/>
</dbReference>
<gene>
    <name evidence="1" type="ORF">FB384_004228</name>
</gene>
<reference evidence="1 2" key="1">
    <citation type="submission" date="2020-08" db="EMBL/GenBank/DDBJ databases">
        <title>Sequencing the genomes of 1000 actinobacteria strains.</title>
        <authorList>
            <person name="Klenk H.-P."/>
        </authorList>
    </citation>
    <scope>NUCLEOTIDE SEQUENCE [LARGE SCALE GENOMIC DNA]</scope>
    <source>
        <strain evidence="1 2">DSM 45267</strain>
    </source>
</reference>
<accession>A0A839XZY3</accession>
<evidence type="ECO:0000313" key="2">
    <source>
        <dbReference type="Proteomes" id="UP000564573"/>
    </source>
</evidence>
<name>A0A839XZY3_9PSEU</name>
<dbReference type="Proteomes" id="UP000564573">
    <property type="component" value="Unassembled WGS sequence"/>
</dbReference>
<dbReference type="AlphaFoldDB" id="A0A839XZY3"/>
<organism evidence="1 2">
    <name type="scientific">Prauserella sediminis</name>
    <dbReference type="NCBI Taxonomy" id="577680"/>
    <lineage>
        <taxon>Bacteria</taxon>
        <taxon>Bacillati</taxon>
        <taxon>Actinomycetota</taxon>
        <taxon>Actinomycetes</taxon>
        <taxon>Pseudonocardiales</taxon>
        <taxon>Pseudonocardiaceae</taxon>
        <taxon>Prauserella</taxon>
        <taxon>Prauserella salsuginis group</taxon>
    </lineage>
</organism>
<keyword evidence="2" id="KW-1185">Reference proteome</keyword>
<protein>
    <submittedName>
        <fullName evidence="1">Uncharacterized protein</fullName>
    </submittedName>
</protein>
<comment type="caution">
    <text evidence="1">The sequence shown here is derived from an EMBL/GenBank/DDBJ whole genome shotgun (WGS) entry which is preliminary data.</text>
</comment>